<keyword evidence="4" id="KW-1185">Reference proteome</keyword>
<feature type="chain" id="PRO_5011643120" evidence="2">
    <location>
        <begin position="24"/>
        <end position="123"/>
    </location>
</feature>
<protein>
    <submittedName>
        <fullName evidence="3">Uncharacterized protein</fullName>
    </submittedName>
</protein>
<evidence type="ECO:0000313" key="4">
    <source>
        <dbReference type="Proteomes" id="UP000199347"/>
    </source>
</evidence>
<organism evidence="3 4">
    <name type="scientific">Afifella marina DSM 2698</name>
    <dbReference type="NCBI Taxonomy" id="1120955"/>
    <lineage>
        <taxon>Bacteria</taxon>
        <taxon>Pseudomonadati</taxon>
        <taxon>Pseudomonadota</taxon>
        <taxon>Alphaproteobacteria</taxon>
        <taxon>Hyphomicrobiales</taxon>
        <taxon>Afifellaceae</taxon>
        <taxon>Afifella</taxon>
    </lineage>
</organism>
<evidence type="ECO:0000256" key="1">
    <source>
        <dbReference type="SAM" id="MobiDB-lite"/>
    </source>
</evidence>
<dbReference type="RefSeq" id="WP_092813526.1">
    <property type="nucleotide sequence ID" value="NZ_FMVW01000005.1"/>
</dbReference>
<proteinExistence type="predicted"/>
<feature type="signal peptide" evidence="2">
    <location>
        <begin position="1"/>
        <end position="23"/>
    </location>
</feature>
<dbReference type="Proteomes" id="UP000199347">
    <property type="component" value="Unassembled WGS sequence"/>
</dbReference>
<dbReference type="AlphaFoldDB" id="A0A1G5NQY7"/>
<evidence type="ECO:0000313" key="3">
    <source>
        <dbReference type="EMBL" id="SCZ39755.1"/>
    </source>
</evidence>
<dbReference type="EMBL" id="FMVW01000005">
    <property type="protein sequence ID" value="SCZ39755.1"/>
    <property type="molecule type" value="Genomic_DNA"/>
</dbReference>
<dbReference type="OrthoDB" id="8450158at2"/>
<accession>A0A1G5NQY7</accession>
<gene>
    <name evidence="3" type="ORF">SAMN03080610_02523</name>
</gene>
<feature type="region of interest" description="Disordered" evidence="1">
    <location>
        <begin position="84"/>
        <end position="123"/>
    </location>
</feature>
<evidence type="ECO:0000256" key="2">
    <source>
        <dbReference type="SAM" id="SignalP"/>
    </source>
</evidence>
<feature type="compositionally biased region" description="Low complexity" evidence="1">
    <location>
        <begin position="89"/>
        <end position="103"/>
    </location>
</feature>
<name>A0A1G5NQY7_AFIMA</name>
<sequence length="123" mass="13415">MNIAKLTAVSMTAMMVGVSAANAEMILRKDAQDNKVIVNTETEQEARIYGPGETSGERPETCETGNYYTMMDNDREVYVSCDDDKTMYSGSMDSASSDSNMAGEESRDRPLEPYAPGTEGTNN</sequence>
<keyword evidence="2" id="KW-0732">Signal</keyword>
<reference evidence="3 4" key="1">
    <citation type="submission" date="2016-10" db="EMBL/GenBank/DDBJ databases">
        <authorList>
            <person name="de Groot N.N."/>
        </authorList>
    </citation>
    <scope>NUCLEOTIDE SEQUENCE [LARGE SCALE GENOMIC DNA]</scope>
    <source>
        <strain evidence="3 4">DSM 2698</strain>
    </source>
</reference>